<dbReference type="Proteomes" id="UP001183006">
    <property type="component" value="Chromosome"/>
</dbReference>
<keyword evidence="6" id="KW-0677">Repeat</keyword>
<dbReference type="EMBL" id="CP133594">
    <property type="protein sequence ID" value="WMW22705.1"/>
    <property type="molecule type" value="Genomic_DNA"/>
</dbReference>
<keyword evidence="8 11" id="KW-0486">Methionine biosynthesis</keyword>
<evidence type="ECO:0000256" key="6">
    <source>
        <dbReference type="ARBA" id="ARBA00022737"/>
    </source>
</evidence>
<dbReference type="Gene3D" id="3.40.50.1820">
    <property type="entry name" value="alpha/beta hydrolase"/>
    <property type="match status" value="1"/>
</dbReference>
<evidence type="ECO:0000256" key="8">
    <source>
        <dbReference type="ARBA" id="ARBA00023167"/>
    </source>
</evidence>
<dbReference type="RefSeq" id="WP_309308820.1">
    <property type="nucleotide sequence ID" value="NZ_CP133594.1"/>
</dbReference>
<dbReference type="GO" id="GO:0005737">
    <property type="term" value="C:cytoplasm"/>
    <property type="evidence" value="ECO:0007669"/>
    <property type="project" value="UniProtKB-SubCell"/>
</dbReference>
<organism evidence="14 15">
    <name type="scientific">Methanolobus mangrovi</name>
    <dbReference type="NCBI Taxonomy" id="3072977"/>
    <lineage>
        <taxon>Archaea</taxon>
        <taxon>Methanobacteriati</taxon>
        <taxon>Methanobacteriota</taxon>
        <taxon>Stenosarchaea group</taxon>
        <taxon>Methanomicrobia</taxon>
        <taxon>Methanosarcinales</taxon>
        <taxon>Methanosarcinaceae</taxon>
        <taxon>Methanolobus</taxon>
    </lineage>
</organism>
<gene>
    <name evidence="11" type="primary">metXA</name>
    <name evidence="14" type="ORF">RE476_02480</name>
</gene>
<feature type="active site" description="Nucleophile" evidence="11">
    <location>
        <position position="152"/>
    </location>
</feature>
<comment type="function">
    <text evidence="1 11">Transfers an acetyl group from acetyl-CoA to L-homoserine, forming acetyl-L-homoserine.</text>
</comment>
<feature type="active site" evidence="11">
    <location>
        <position position="348"/>
    </location>
</feature>
<dbReference type="InterPro" id="IPR000644">
    <property type="entry name" value="CBS_dom"/>
</dbReference>
<evidence type="ECO:0000256" key="3">
    <source>
        <dbReference type="ARBA" id="ARBA00022490"/>
    </source>
</evidence>
<dbReference type="Gene3D" id="3.10.580.10">
    <property type="entry name" value="CBS-domain"/>
    <property type="match status" value="1"/>
</dbReference>
<dbReference type="InterPro" id="IPR046342">
    <property type="entry name" value="CBS_dom_sf"/>
</dbReference>
<keyword evidence="3 11" id="KW-0963">Cytoplasm</keyword>
<dbReference type="HAMAP" id="MF_00296">
    <property type="entry name" value="MetX_acyltransf"/>
    <property type="match status" value="1"/>
</dbReference>
<feature type="domain" description="CBS" evidence="13">
    <location>
        <begin position="375"/>
        <end position="432"/>
    </location>
</feature>
<dbReference type="Pfam" id="PF00571">
    <property type="entry name" value="CBS"/>
    <property type="match status" value="2"/>
</dbReference>
<evidence type="ECO:0000256" key="11">
    <source>
        <dbReference type="HAMAP-Rule" id="MF_00296"/>
    </source>
</evidence>
<feature type="active site" evidence="11">
    <location>
        <position position="315"/>
    </location>
</feature>
<comment type="caution">
    <text evidence="11">Lacks conserved residue(s) required for the propagation of feature annotation.</text>
</comment>
<dbReference type="AlphaFoldDB" id="A0AA51UGH8"/>
<comment type="pathway">
    <text evidence="11">Amino-acid biosynthesis; L-methionine biosynthesis via de novo pathway; O-acetyl-L-homoserine from L-homoserine: step 1/1.</text>
</comment>
<proteinExistence type="inferred from homology"/>
<dbReference type="Gene3D" id="1.10.1740.110">
    <property type="match status" value="1"/>
</dbReference>
<evidence type="ECO:0000256" key="9">
    <source>
        <dbReference type="ARBA" id="ARBA00023315"/>
    </source>
</evidence>
<reference evidence="14" key="1">
    <citation type="submission" date="2023-08" db="EMBL/GenBank/DDBJ databases">
        <title>Methanolobus mangrovi sp. nov. and Methanolobus sediminis sp. nov, two novel methylotrophic methanogens isolated from mangrove sediments in China.</title>
        <authorList>
            <person name="Zhou J."/>
        </authorList>
    </citation>
    <scope>NUCLEOTIDE SEQUENCE</scope>
    <source>
        <strain evidence="14">FTZ2</strain>
    </source>
</reference>
<sequence>MKKENIGIVETQVFNLPHELELENGEKLRDVQLAYETYGKLNPEKSNAILICHALTGDAHAAGLHKGDSKSGWWDIMIGPGKTIDTDRYFVICSNVLGGCKGSTGPSSINPETGKQYGADFPFITVADMVKAQKELVDHFGIQKLFAVIGGSMGGVQVLQWSVTYPDYVTKAIAIATTARSSPQQIAFNEVARIAILSDPKWNNGDYYSGSAPTHGLALARMIGHITYLSDASMHQKFGRKLQNKEQYDYNLGFDFEVESYLHYQGQSFTKRFDANSYLYITKALDYFDLSRKESLIEGMKTAKAKFLIVAVSSDWLYPPYQSREIVSALSANELDVTYREIESNYGHDAFLLESGQLGYLIGNFLSHTIVSDVMRNDIVSIRQGISIEETARVMFEKGITHLPVVTENDELTGIVTSWDISKAVALKCKTLDGIMTKDVLTVKGNEDIETAAKKMEQNNISALPVVDDDNKIIGIIGSEEINRLIGGYR</sequence>
<dbReference type="Pfam" id="PF00561">
    <property type="entry name" value="Abhydrolase_1"/>
    <property type="match status" value="1"/>
</dbReference>
<dbReference type="NCBIfam" id="NF001209">
    <property type="entry name" value="PRK00175.1"/>
    <property type="match status" value="1"/>
</dbReference>
<dbReference type="GO" id="GO:0009086">
    <property type="term" value="P:methionine biosynthetic process"/>
    <property type="evidence" value="ECO:0007669"/>
    <property type="project" value="UniProtKB-UniRule"/>
</dbReference>
<comment type="subunit">
    <text evidence="2 11">Homodimer.</text>
</comment>
<dbReference type="SUPFAM" id="SSF53474">
    <property type="entry name" value="alpha/beta-Hydrolases"/>
    <property type="match status" value="1"/>
</dbReference>
<dbReference type="NCBIfam" id="TIGR01392">
    <property type="entry name" value="homoserO_Ac_trn"/>
    <property type="match status" value="1"/>
</dbReference>
<evidence type="ECO:0000256" key="1">
    <source>
        <dbReference type="ARBA" id="ARBA00003082"/>
    </source>
</evidence>
<keyword evidence="9 11" id="KW-0012">Acyltransferase</keyword>
<keyword evidence="15" id="KW-1185">Reference proteome</keyword>
<evidence type="ECO:0000256" key="12">
    <source>
        <dbReference type="PROSITE-ProRule" id="PRU00703"/>
    </source>
</evidence>
<comment type="similarity">
    <text evidence="11">Belongs to the AB hydrolase superfamily. MetX family.</text>
</comment>
<evidence type="ECO:0000256" key="2">
    <source>
        <dbReference type="ARBA" id="ARBA00011738"/>
    </source>
</evidence>
<name>A0AA51UGH8_9EURY</name>
<dbReference type="InterPro" id="IPR000073">
    <property type="entry name" value="AB_hydrolase_1"/>
</dbReference>
<evidence type="ECO:0000256" key="10">
    <source>
        <dbReference type="ARBA" id="ARBA00049043"/>
    </source>
</evidence>
<accession>A0AA51UGH8</accession>
<dbReference type="PANTHER" id="PTHR32268:SF11">
    <property type="entry name" value="HOMOSERINE O-ACETYLTRANSFERASE"/>
    <property type="match status" value="1"/>
</dbReference>
<dbReference type="GO" id="GO:0009092">
    <property type="term" value="P:homoserine metabolic process"/>
    <property type="evidence" value="ECO:0007669"/>
    <property type="project" value="TreeGrafter"/>
</dbReference>
<comment type="catalytic activity">
    <reaction evidence="10 11">
        <text>L-homoserine + acetyl-CoA = O-acetyl-L-homoserine + CoA</text>
        <dbReference type="Rhea" id="RHEA:13701"/>
        <dbReference type="ChEBI" id="CHEBI:57287"/>
        <dbReference type="ChEBI" id="CHEBI:57288"/>
        <dbReference type="ChEBI" id="CHEBI:57476"/>
        <dbReference type="ChEBI" id="CHEBI:57716"/>
        <dbReference type="EC" id="2.3.1.31"/>
    </reaction>
</comment>
<evidence type="ECO:0000313" key="15">
    <source>
        <dbReference type="Proteomes" id="UP001183006"/>
    </source>
</evidence>
<dbReference type="InterPro" id="IPR008220">
    <property type="entry name" value="HAT_MetX-like"/>
</dbReference>
<keyword evidence="5 11" id="KW-0808">Transferase</keyword>
<keyword evidence="7 12" id="KW-0129">CBS domain</keyword>
<keyword evidence="4 11" id="KW-0028">Amino-acid biosynthesis</keyword>
<evidence type="ECO:0000313" key="14">
    <source>
        <dbReference type="EMBL" id="WMW22705.1"/>
    </source>
</evidence>
<dbReference type="FunFam" id="1.10.1740.110:FF:000001">
    <property type="entry name" value="Homoserine O-acetyltransferase"/>
    <property type="match status" value="1"/>
</dbReference>
<dbReference type="GO" id="GO:0004414">
    <property type="term" value="F:homoserine O-acetyltransferase activity"/>
    <property type="evidence" value="ECO:0007669"/>
    <property type="project" value="UniProtKB-UniRule"/>
</dbReference>
<protein>
    <recommendedName>
        <fullName evidence="11">Homoserine O-acetyltransferase</fullName>
        <shortName evidence="11">HAT</shortName>
        <ecNumber evidence="11">2.3.1.31</ecNumber>
    </recommendedName>
    <alternativeName>
        <fullName evidence="11">Homoserine transacetylase</fullName>
        <shortName evidence="11">HTA</shortName>
    </alternativeName>
</protein>
<dbReference type="EC" id="2.3.1.31" evidence="11"/>
<dbReference type="PANTHER" id="PTHR32268">
    <property type="entry name" value="HOMOSERINE O-ACETYLTRANSFERASE"/>
    <property type="match status" value="1"/>
</dbReference>
<comment type="subcellular location">
    <subcellularLocation>
        <location evidence="11">Cytoplasm</location>
    </subcellularLocation>
</comment>
<dbReference type="SUPFAM" id="SSF54631">
    <property type="entry name" value="CBS-domain pair"/>
    <property type="match status" value="1"/>
</dbReference>
<dbReference type="InterPro" id="IPR029058">
    <property type="entry name" value="AB_hydrolase_fold"/>
</dbReference>
<feature type="binding site" evidence="11">
    <location>
        <position position="221"/>
    </location>
    <ligand>
        <name>substrate</name>
    </ligand>
</feature>
<dbReference type="GeneID" id="84228971"/>
<evidence type="ECO:0000256" key="4">
    <source>
        <dbReference type="ARBA" id="ARBA00022605"/>
    </source>
</evidence>
<evidence type="ECO:0000256" key="7">
    <source>
        <dbReference type="ARBA" id="ARBA00023122"/>
    </source>
</evidence>
<dbReference type="PROSITE" id="PS51371">
    <property type="entry name" value="CBS"/>
    <property type="match status" value="2"/>
</dbReference>
<dbReference type="SMART" id="SM00116">
    <property type="entry name" value="CBS"/>
    <property type="match status" value="2"/>
</dbReference>
<feature type="binding site" evidence="11">
    <location>
        <position position="349"/>
    </location>
    <ligand>
        <name>substrate</name>
    </ligand>
</feature>
<evidence type="ECO:0000256" key="5">
    <source>
        <dbReference type="ARBA" id="ARBA00022679"/>
    </source>
</evidence>
<evidence type="ECO:0000259" key="13">
    <source>
        <dbReference type="PROSITE" id="PS51371"/>
    </source>
</evidence>
<dbReference type="KEGG" id="mmav:RE476_02480"/>
<feature type="domain" description="CBS" evidence="13">
    <location>
        <begin position="436"/>
        <end position="490"/>
    </location>
</feature>